<protein>
    <submittedName>
        <fullName evidence="1">Uncharacterized protein</fullName>
    </submittedName>
</protein>
<evidence type="ECO:0000313" key="1">
    <source>
        <dbReference type="EMBL" id="NUU54873.1"/>
    </source>
</evidence>
<sequence>MVNSPTTVFQRDVAIKLSAYFSKKMNDLQVTQPDLYARIAEDYAYILQSIPNGETINMVGSELQYNWLSCLSEPATHYTKKDMTDLNEDDDTIIYSPRVDLAITPTVLTKKKKKRSLGVYRLPTDRSLFLSISQCDFIKEIIKRLREQSDANLRELELGEYRQLHNIRPVHLFGIEIENQTNPKHLMGDFLNVISLSKIPVVLFPEDKFDGCIKMLMFSKAINHIKDIPIFDTLRSALILKIDQFRDTMNEFLSREGLELIEVYEYR</sequence>
<evidence type="ECO:0000313" key="2">
    <source>
        <dbReference type="Proteomes" id="UP000577724"/>
    </source>
</evidence>
<name>A0ABX2MLE5_9BACL</name>
<dbReference type="Proteomes" id="UP000577724">
    <property type="component" value="Unassembled WGS sequence"/>
</dbReference>
<gene>
    <name evidence="1" type="ORF">HP548_12380</name>
</gene>
<dbReference type="EMBL" id="JABMCC010000107">
    <property type="protein sequence ID" value="NUU54873.1"/>
    <property type="molecule type" value="Genomic_DNA"/>
</dbReference>
<comment type="caution">
    <text evidence="1">The sequence shown here is derived from an EMBL/GenBank/DDBJ whole genome shotgun (WGS) entry which is preliminary data.</text>
</comment>
<organism evidence="1 2">
    <name type="scientific">Paenibacillus taichungensis</name>
    <dbReference type="NCBI Taxonomy" id="484184"/>
    <lineage>
        <taxon>Bacteria</taxon>
        <taxon>Bacillati</taxon>
        <taxon>Bacillota</taxon>
        <taxon>Bacilli</taxon>
        <taxon>Bacillales</taxon>
        <taxon>Paenibacillaceae</taxon>
        <taxon>Paenibacillus</taxon>
    </lineage>
</organism>
<accession>A0ABX2MLE5</accession>
<proteinExistence type="predicted"/>
<keyword evidence="2" id="KW-1185">Reference proteome</keyword>
<reference evidence="1 2" key="1">
    <citation type="submission" date="2020-05" db="EMBL/GenBank/DDBJ databases">
        <title>Genome Sequencing of Type Strains.</title>
        <authorList>
            <person name="Lemaire J.F."/>
            <person name="Inderbitzin P."/>
            <person name="Gregorio O.A."/>
            <person name="Collins S.B."/>
            <person name="Wespe N."/>
            <person name="Knight-Connoni V."/>
        </authorList>
    </citation>
    <scope>NUCLEOTIDE SEQUENCE [LARGE SCALE GENOMIC DNA]</scope>
    <source>
        <strain evidence="1 2">DSM 19942</strain>
    </source>
</reference>